<dbReference type="PANTHER" id="PTHR10815:SF5">
    <property type="entry name" value="METHYLATED-DNA--PROTEIN-CYSTEINE METHYLTRANSFERASE"/>
    <property type="match status" value="1"/>
</dbReference>
<dbReference type="InterPro" id="IPR036217">
    <property type="entry name" value="MethylDNA_cys_MeTrfase_DNAb"/>
</dbReference>
<evidence type="ECO:0000313" key="6">
    <source>
        <dbReference type="EMBL" id="MFL9878570.1"/>
    </source>
</evidence>
<evidence type="ECO:0000256" key="3">
    <source>
        <dbReference type="SAM" id="MobiDB-lite"/>
    </source>
</evidence>
<dbReference type="PANTHER" id="PTHR10815">
    <property type="entry name" value="METHYLATED-DNA--PROTEIN-CYSTEINE METHYLTRANSFERASE"/>
    <property type="match status" value="1"/>
</dbReference>
<keyword evidence="2 6" id="KW-0489">Methyltransferase</keyword>
<comment type="miscellaneous">
    <text evidence="2">This enzyme catalyzes only one turnover and therefore is not strictly catalytic. According to one definition, an enzyme is a biocatalyst that acts repeatedly and over many reaction cycles.</text>
</comment>
<organism evidence="6 7">
    <name type="scientific">Herbaspirillum rhizosphaerae</name>
    <dbReference type="NCBI Taxonomy" id="346179"/>
    <lineage>
        <taxon>Bacteria</taxon>
        <taxon>Pseudomonadati</taxon>
        <taxon>Pseudomonadota</taxon>
        <taxon>Betaproteobacteria</taxon>
        <taxon>Burkholderiales</taxon>
        <taxon>Oxalobacteraceae</taxon>
        <taxon>Herbaspirillum</taxon>
    </lineage>
</organism>
<dbReference type="InterPro" id="IPR008332">
    <property type="entry name" value="MethylG_MeTrfase_N"/>
</dbReference>
<dbReference type="NCBIfam" id="TIGR00589">
    <property type="entry name" value="ogt"/>
    <property type="match status" value="1"/>
</dbReference>
<dbReference type="Gene3D" id="3.30.160.70">
    <property type="entry name" value="Methylated DNA-protein cysteine methyltransferase domain"/>
    <property type="match status" value="1"/>
</dbReference>
<protein>
    <recommendedName>
        <fullName evidence="2">Methylated-DNA--protein-cysteine methyltransferase</fullName>
        <ecNumber evidence="2">2.1.1.63</ecNumber>
    </recommendedName>
    <alternativeName>
        <fullName evidence="2">6-O-methylguanine-DNA methyltransferase</fullName>
        <shortName evidence="2">MGMT</shortName>
    </alternativeName>
    <alternativeName>
        <fullName evidence="2">O-6-methylguanine-DNA-alkyltransferase</fullName>
    </alternativeName>
</protein>
<dbReference type="RefSeq" id="WP_408167567.1">
    <property type="nucleotide sequence ID" value="NZ_JAQQFR010000005.1"/>
</dbReference>
<proteinExistence type="inferred from homology"/>
<evidence type="ECO:0000259" key="4">
    <source>
        <dbReference type="Pfam" id="PF01035"/>
    </source>
</evidence>
<keyword evidence="2" id="KW-0234">DNA repair</keyword>
<dbReference type="GO" id="GO:0003908">
    <property type="term" value="F:methylated-DNA-[protein]-cysteine S-methyltransferase activity"/>
    <property type="evidence" value="ECO:0007669"/>
    <property type="project" value="UniProtKB-EC"/>
</dbReference>
<accession>A0ABW8Z7T8</accession>
<sequence length="191" mass="20946">MSYVYKTMESPVGQLTLVGRGEKLAAILWEDDKPTRVKLGELTLKPESAVLLETERQLNEYFAGKRKHFDVELDFTGTDFQKRVWAALLTIPFGETRSYGDIARELGDIKAVRAVGAANGKNPISIIAPCHRVIGASGELTGFAGGLKAKELLLTLEGAHALHNKPGTGVPQKRRNKHKQPDPNQSLLFAD</sequence>
<dbReference type="EC" id="2.1.1.63" evidence="2"/>
<dbReference type="Pfam" id="PF01035">
    <property type="entry name" value="DNA_binding_1"/>
    <property type="match status" value="1"/>
</dbReference>
<keyword evidence="2" id="KW-0963">Cytoplasm</keyword>
<comment type="catalytic activity">
    <reaction evidence="2">
        <text>a 6-O-methyl-2'-deoxyguanosine in DNA + L-cysteinyl-[protein] = S-methyl-L-cysteinyl-[protein] + a 2'-deoxyguanosine in DNA</text>
        <dbReference type="Rhea" id="RHEA:24000"/>
        <dbReference type="Rhea" id="RHEA-COMP:10131"/>
        <dbReference type="Rhea" id="RHEA-COMP:10132"/>
        <dbReference type="Rhea" id="RHEA-COMP:11367"/>
        <dbReference type="Rhea" id="RHEA-COMP:11368"/>
        <dbReference type="ChEBI" id="CHEBI:29950"/>
        <dbReference type="ChEBI" id="CHEBI:82612"/>
        <dbReference type="ChEBI" id="CHEBI:85445"/>
        <dbReference type="ChEBI" id="CHEBI:85448"/>
        <dbReference type="EC" id="2.1.1.63"/>
    </reaction>
</comment>
<keyword evidence="2 6" id="KW-0808">Transferase</keyword>
<feature type="domain" description="Methylguanine DNA methyltransferase ribonuclease-like" evidence="5">
    <location>
        <begin position="4"/>
        <end position="75"/>
    </location>
</feature>
<dbReference type="GO" id="GO:0032259">
    <property type="term" value="P:methylation"/>
    <property type="evidence" value="ECO:0007669"/>
    <property type="project" value="UniProtKB-KW"/>
</dbReference>
<evidence type="ECO:0000256" key="1">
    <source>
        <dbReference type="ARBA" id="ARBA00022763"/>
    </source>
</evidence>
<dbReference type="SUPFAM" id="SSF46767">
    <property type="entry name" value="Methylated DNA-protein cysteine methyltransferase, C-terminal domain"/>
    <property type="match status" value="1"/>
</dbReference>
<feature type="compositionally biased region" description="Polar residues" evidence="3">
    <location>
        <begin position="182"/>
        <end position="191"/>
    </location>
</feature>
<dbReference type="InterPro" id="IPR023546">
    <property type="entry name" value="MGMT"/>
</dbReference>
<dbReference type="HAMAP" id="MF_00772">
    <property type="entry name" value="OGT"/>
    <property type="match status" value="1"/>
</dbReference>
<comment type="caution">
    <text evidence="6">The sequence shown here is derived from an EMBL/GenBank/DDBJ whole genome shotgun (WGS) entry which is preliminary data.</text>
</comment>
<comment type="subcellular location">
    <subcellularLocation>
        <location evidence="2">Cytoplasm</location>
    </subcellularLocation>
</comment>
<dbReference type="Gene3D" id="1.10.10.10">
    <property type="entry name" value="Winged helix-like DNA-binding domain superfamily/Winged helix DNA-binding domain"/>
    <property type="match status" value="1"/>
</dbReference>
<evidence type="ECO:0000313" key="7">
    <source>
        <dbReference type="Proteomes" id="UP001629214"/>
    </source>
</evidence>
<reference evidence="6 7" key="1">
    <citation type="journal article" date="2024" name="Chem. Sci.">
        <title>Discovery of megapolipeptins by genome mining of a Burkholderiales bacteria collection.</title>
        <authorList>
            <person name="Paulo B.S."/>
            <person name="Recchia M.J.J."/>
            <person name="Lee S."/>
            <person name="Fergusson C.H."/>
            <person name="Romanowski S.B."/>
            <person name="Hernandez A."/>
            <person name="Krull N."/>
            <person name="Liu D.Y."/>
            <person name="Cavanagh H."/>
            <person name="Bos A."/>
            <person name="Gray C.A."/>
            <person name="Murphy B.T."/>
            <person name="Linington R.G."/>
            <person name="Eustaquio A.S."/>
        </authorList>
    </citation>
    <scope>NUCLEOTIDE SEQUENCE [LARGE SCALE GENOMIC DNA]</scope>
    <source>
        <strain evidence="6 7">RL21-008-BIB-B</strain>
    </source>
</reference>
<gene>
    <name evidence="6" type="ORF">PQR63_09265</name>
</gene>
<comment type="function">
    <text evidence="2">Involved in the cellular defense against the biological effects of O6-methylguanine (O6-MeG) and O4-methylthymine (O4-MeT) in DNA. Repairs the methylated nucleobase in DNA by stoichiometrically transferring the methyl group to a cysteine residue in the enzyme. This is a suicide reaction: the enzyme is irreversibly inactivated.</text>
</comment>
<keyword evidence="7" id="KW-1185">Reference proteome</keyword>
<dbReference type="InterPro" id="IPR036631">
    <property type="entry name" value="MGMT_N_sf"/>
</dbReference>
<feature type="active site" description="Nucleophile; methyl group acceptor" evidence="2">
    <location>
        <position position="130"/>
    </location>
</feature>
<comment type="catalytic activity">
    <reaction evidence="2">
        <text>a 4-O-methyl-thymidine in DNA + L-cysteinyl-[protein] = a thymidine in DNA + S-methyl-L-cysteinyl-[protein]</text>
        <dbReference type="Rhea" id="RHEA:53428"/>
        <dbReference type="Rhea" id="RHEA-COMP:10131"/>
        <dbReference type="Rhea" id="RHEA-COMP:10132"/>
        <dbReference type="Rhea" id="RHEA-COMP:13555"/>
        <dbReference type="Rhea" id="RHEA-COMP:13556"/>
        <dbReference type="ChEBI" id="CHEBI:29950"/>
        <dbReference type="ChEBI" id="CHEBI:82612"/>
        <dbReference type="ChEBI" id="CHEBI:137386"/>
        <dbReference type="ChEBI" id="CHEBI:137387"/>
        <dbReference type="EC" id="2.1.1.63"/>
    </reaction>
</comment>
<dbReference type="CDD" id="cd06445">
    <property type="entry name" value="ATase"/>
    <property type="match status" value="1"/>
</dbReference>
<dbReference type="SUPFAM" id="SSF53155">
    <property type="entry name" value="Methylated DNA-protein cysteine methyltransferase domain"/>
    <property type="match status" value="1"/>
</dbReference>
<comment type="similarity">
    <text evidence="2">Belongs to the MGMT family.</text>
</comment>
<feature type="domain" description="Methylated-DNA-[protein]-cysteine S-methyltransferase DNA binding" evidence="4">
    <location>
        <begin position="79"/>
        <end position="159"/>
    </location>
</feature>
<feature type="region of interest" description="Disordered" evidence="3">
    <location>
        <begin position="163"/>
        <end position="191"/>
    </location>
</feature>
<dbReference type="InterPro" id="IPR014048">
    <property type="entry name" value="MethylDNA_cys_MeTrfase_DNA-bd"/>
</dbReference>
<keyword evidence="1 2" id="KW-0227">DNA damage</keyword>
<dbReference type="EMBL" id="JAQQFR010000005">
    <property type="protein sequence ID" value="MFL9878570.1"/>
    <property type="molecule type" value="Genomic_DNA"/>
</dbReference>
<name>A0ABW8Z7T8_9BURK</name>
<dbReference type="Proteomes" id="UP001629214">
    <property type="component" value="Unassembled WGS sequence"/>
</dbReference>
<dbReference type="Pfam" id="PF02870">
    <property type="entry name" value="Methyltransf_1N"/>
    <property type="match status" value="1"/>
</dbReference>
<dbReference type="InterPro" id="IPR036388">
    <property type="entry name" value="WH-like_DNA-bd_sf"/>
</dbReference>
<evidence type="ECO:0000256" key="2">
    <source>
        <dbReference type="HAMAP-Rule" id="MF_00772"/>
    </source>
</evidence>
<evidence type="ECO:0000259" key="5">
    <source>
        <dbReference type="Pfam" id="PF02870"/>
    </source>
</evidence>